<feature type="domain" description="LysM" evidence="2">
    <location>
        <begin position="137"/>
        <end position="181"/>
    </location>
</feature>
<organism evidence="3 4">
    <name type="scientific">Aerococcus sanguinicola</name>
    <dbReference type="NCBI Taxonomy" id="119206"/>
    <lineage>
        <taxon>Bacteria</taxon>
        <taxon>Bacillati</taxon>
        <taxon>Bacillota</taxon>
        <taxon>Bacilli</taxon>
        <taxon>Lactobacillales</taxon>
        <taxon>Aerococcaceae</taxon>
        <taxon>Aerococcus</taxon>
    </lineage>
</organism>
<dbReference type="OrthoDB" id="2145421at2"/>
<feature type="domain" description="LysM" evidence="2">
    <location>
        <begin position="597"/>
        <end position="640"/>
    </location>
</feature>
<dbReference type="PANTHER" id="PTHR33734:SF22">
    <property type="entry name" value="MEMBRANE-BOUND LYTIC MUREIN TRANSGLYCOSYLASE D"/>
    <property type="match status" value="1"/>
</dbReference>
<dbReference type="SUPFAM" id="SSF54106">
    <property type="entry name" value="LysM domain"/>
    <property type="match status" value="6"/>
</dbReference>
<protein>
    <submittedName>
        <fullName evidence="3">LysM peptidoglycan-binding domain-containing protein</fullName>
    </submittedName>
</protein>
<name>A0A2I1MTC8_9LACT</name>
<dbReference type="CDD" id="cd00118">
    <property type="entry name" value="LysM"/>
    <property type="match status" value="6"/>
</dbReference>
<gene>
    <name evidence="3" type="ORF">CYJ28_02180</name>
</gene>
<dbReference type="Proteomes" id="UP000234239">
    <property type="component" value="Unassembled WGS sequence"/>
</dbReference>
<proteinExistence type="predicted"/>
<dbReference type="Gene3D" id="3.10.350.10">
    <property type="entry name" value="LysM domain"/>
    <property type="match status" value="6"/>
</dbReference>
<dbReference type="PANTHER" id="PTHR33734">
    <property type="entry name" value="LYSM DOMAIN-CONTAINING GPI-ANCHORED PROTEIN 2"/>
    <property type="match status" value="1"/>
</dbReference>
<feature type="domain" description="LysM" evidence="2">
    <location>
        <begin position="472"/>
        <end position="516"/>
    </location>
</feature>
<sequence length="641" mass="71754">MEAMTKNKGQVIKKLSLASLALVSTAAYQLCRESVKADEINQHQVQAGDSLWKIGNTYGVSIDQLKNWNQLKDNYVLHPGDTLYIQDQSPAAQTQEPASQAAKPASQLENQAPVSTSTPTSPAPKAETAKQAEAAETTYQVKAGDSLWRIAKNNGVSLDDLLAWNQLKTDSLILPGKQLVVKAPAKAPSKEIATNTETEQAAEETGSPYVRDQKTFKDVNAAVKYARDHFDYKRHKQFYVNWQADGTYTVDWEMQAGQRQKPALRQDDKKAPSAATYAVKAGDSLWAISQRYGVSIQDLMKWNQLTPQSVIHPGQKLQVKASQAPQVKVDQAESKAKGQASDYQVKAGDSLWAISHRHGVSIQDLMKWNHLTAQSVIHPGQKLVIQAPQVAENNQVKPTPAPEVTAQGRLVDPKRFDDVKTAVQYGRAHFDYTKHKEFYVNLGKDGRYVLEWEMKDQVAKPKEVKVSHQGQANYKVKAGDSLWAISQREGVTVNDLMKWNQLNANSVIHPGDQLLVKKAAGQKTSNAPQTEKTTNPYVRDAKNFQSIKDAVRYGRQNFDYKRHKEFYVNWDNGHYVIDWEMKPGVKEQMADNSPEKTNYTVKAGDSLWLIGVRHGVSVDQLKEWNHLTSDFLQIGDQLVIK</sequence>
<dbReference type="SMART" id="SM00257">
    <property type="entry name" value="LysM"/>
    <property type="match status" value="6"/>
</dbReference>
<evidence type="ECO:0000256" key="1">
    <source>
        <dbReference type="SAM" id="MobiDB-lite"/>
    </source>
</evidence>
<evidence type="ECO:0000313" key="4">
    <source>
        <dbReference type="Proteomes" id="UP000234239"/>
    </source>
</evidence>
<dbReference type="AlphaFoldDB" id="A0A2I1MTC8"/>
<accession>A0A2I1MTC8</accession>
<feature type="compositionally biased region" description="Polar residues" evidence="1">
    <location>
        <begin position="89"/>
        <end position="98"/>
    </location>
</feature>
<feature type="compositionally biased region" description="Low complexity" evidence="1">
    <location>
        <begin position="112"/>
        <end position="134"/>
    </location>
</feature>
<dbReference type="EMBL" id="PKGY01000001">
    <property type="protein sequence ID" value="PKZ23381.1"/>
    <property type="molecule type" value="Genomic_DNA"/>
</dbReference>
<dbReference type="InterPro" id="IPR018392">
    <property type="entry name" value="LysM"/>
</dbReference>
<dbReference type="InterPro" id="IPR036779">
    <property type="entry name" value="LysM_dom_sf"/>
</dbReference>
<feature type="domain" description="LysM" evidence="2">
    <location>
        <begin position="41"/>
        <end position="85"/>
    </location>
</feature>
<feature type="domain" description="LysM" evidence="2">
    <location>
        <begin position="275"/>
        <end position="319"/>
    </location>
</feature>
<dbReference type="PROSITE" id="PS51782">
    <property type="entry name" value="LYSM"/>
    <property type="match status" value="6"/>
</dbReference>
<evidence type="ECO:0000259" key="2">
    <source>
        <dbReference type="PROSITE" id="PS51782"/>
    </source>
</evidence>
<dbReference type="GO" id="GO:0008932">
    <property type="term" value="F:lytic endotransglycosylase activity"/>
    <property type="evidence" value="ECO:0007669"/>
    <property type="project" value="TreeGrafter"/>
</dbReference>
<comment type="caution">
    <text evidence="3">The sequence shown here is derived from an EMBL/GenBank/DDBJ whole genome shotgun (WGS) entry which is preliminary data.</text>
</comment>
<evidence type="ECO:0000313" key="3">
    <source>
        <dbReference type="EMBL" id="PKZ23381.1"/>
    </source>
</evidence>
<feature type="domain" description="LysM" evidence="2">
    <location>
        <begin position="341"/>
        <end position="385"/>
    </location>
</feature>
<feature type="region of interest" description="Disordered" evidence="1">
    <location>
        <begin position="89"/>
        <end position="134"/>
    </location>
</feature>
<dbReference type="Pfam" id="PF01476">
    <property type="entry name" value="LysM"/>
    <property type="match status" value="6"/>
</dbReference>
<dbReference type="RefSeq" id="WP_070485792.1">
    <property type="nucleotide sequence ID" value="NZ_CAJHLO010000001.1"/>
</dbReference>
<reference evidence="3 4" key="1">
    <citation type="submission" date="2017-12" db="EMBL/GenBank/DDBJ databases">
        <title>Phylogenetic diversity of female urinary microbiome.</title>
        <authorList>
            <person name="Thomas-White K."/>
            <person name="Wolfe A.J."/>
        </authorList>
    </citation>
    <scope>NUCLEOTIDE SEQUENCE [LARGE SCALE GENOMIC DNA]</scope>
    <source>
        <strain evidence="3 4">UMB0139</strain>
    </source>
</reference>